<dbReference type="RefSeq" id="WP_208017972.1">
    <property type="nucleotide sequence ID" value="NZ_JAGDQJ010000014.1"/>
</dbReference>
<dbReference type="Gene3D" id="3.60.21.10">
    <property type="match status" value="1"/>
</dbReference>
<comment type="caution">
    <text evidence="3">The sequence shown here is derived from an EMBL/GenBank/DDBJ whole genome shotgun (WGS) entry which is preliminary data.</text>
</comment>
<keyword evidence="1" id="KW-0812">Transmembrane</keyword>
<sequence>MKDSLEYTQKNGLIVKPIHSLKQSKRGMSRWKFKRACIIFLIIFIFPIAIYLYAFQFEPKSLSITWTDIESPNIPKGFQGVKIVQFSDTHFGPNFSHEQQKKLVDQINELKPDIVVFTGDLINKFAEYGSERKETQTILSQIHAPLGKYAVFGNHDRGGGGRYLYKQYMEESGFTVLVNETTKIKANNGDYITISGLDDFLLGKPKVQPTLQHLQEKDFNILLVHEPDTVDEVLAYPVDLQLSGHSHGGQVQIPFIGPIVTTKLADQYVEGLYSLQGKTKPLQLYVNRGIGTTRMPLRFLSKPELSVLSLRNS</sequence>
<dbReference type="PANTHER" id="PTHR31302:SF25">
    <property type="entry name" value="PHOSPHOESTERASE"/>
    <property type="match status" value="1"/>
</dbReference>
<accession>A0ABS3NZH0</accession>
<dbReference type="InterPro" id="IPR029052">
    <property type="entry name" value="Metallo-depent_PP-like"/>
</dbReference>
<evidence type="ECO:0000256" key="1">
    <source>
        <dbReference type="SAM" id="Phobius"/>
    </source>
</evidence>
<keyword evidence="1" id="KW-1133">Transmembrane helix</keyword>
<dbReference type="SUPFAM" id="SSF56300">
    <property type="entry name" value="Metallo-dependent phosphatases"/>
    <property type="match status" value="1"/>
</dbReference>
<gene>
    <name evidence="3" type="ORF">J4P90_13205</name>
</gene>
<feature type="domain" description="Calcineurin-like phosphoesterase" evidence="2">
    <location>
        <begin position="82"/>
        <end position="248"/>
    </location>
</feature>
<evidence type="ECO:0000313" key="3">
    <source>
        <dbReference type="EMBL" id="MBO1626178.1"/>
    </source>
</evidence>
<protein>
    <submittedName>
        <fullName evidence="3">Metallophosphoesterase</fullName>
    </submittedName>
</protein>
<dbReference type="Pfam" id="PF00149">
    <property type="entry name" value="Metallophos"/>
    <property type="match status" value="1"/>
</dbReference>
<dbReference type="PANTHER" id="PTHR31302">
    <property type="entry name" value="TRANSMEMBRANE PROTEIN WITH METALLOPHOSPHOESTERASE DOMAIN-RELATED"/>
    <property type="match status" value="1"/>
</dbReference>
<keyword evidence="1" id="KW-0472">Membrane</keyword>
<dbReference type="EMBL" id="JAGDQJ010000014">
    <property type="protein sequence ID" value="MBO1626178.1"/>
    <property type="molecule type" value="Genomic_DNA"/>
</dbReference>
<dbReference type="InterPro" id="IPR004843">
    <property type="entry name" value="Calcineurin-like_PHP"/>
</dbReference>
<organism evidence="3 4">
    <name type="scientific">Bacillus arachidis</name>
    <dbReference type="NCBI Taxonomy" id="2819290"/>
    <lineage>
        <taxon>Bacteria</taxon>
        <taxon>Bacillati</taxon>
        <taxon>Bacillota</taxon>
        <taxon>Bacilli</taxon>
        <taxon>Bacillales</taxon>
        <taxon>Bacillaceae</taxon>
        <taxon>Bacillus</taxon>
    </lineage>
</organism>
<dbReference type="CDD" id="cd07385">
    <property type="entry name" value="MPP_YkuE_C"/>
    <property type="match status" value="1"/>
</dbReference>
<dbReference type="Proteomes" id="UP000677611">
    <property type="component" value="Unassembled WGS sequence"/>
</dbReference>
<evidence type="ECO:0000313" key="4">
    <source>
        <dbReference type="Proteomes" id="UP000677611"/>
    </source>
</evidence>
<feature type="transmembrane region" description="Helical" evidence="1">
    <location>
        <begin position="36"/>
        <end position="55"/>
    </location>
</feature>
<keyword evidence="4" id="KW-1185">Reference proteome</keyword>
<reference evidence="3 4" key="1">
    <citation type="submission" date="2021-03" db="EMBL/GenBank/DDBJ databases">
        <title>Identification of novel Bacillus strains.</title>
        <authorList>
            <person name="Xiao Z."/>
            <person name="Li Y."/>
            <person name="Shen J."/>
        </authorList>
    </citation>
    <scope>NUCLEOTIDE SEQUENCE [LARGE SCALE GENOMIC DNA]</scope>
    <source>
        <strain evidence="3 4">SY8</strain>
    </source>
</reference>
<evidence type="ECO:0000259" key="2">
    <source>
        <dbReference type="Pfam" id="PF00149"/>
    </source>
</evidence>
<name>A0ABS3NZH0_9BACI</name>
<proteinExistence type="predicted"/>
<dbReference type="InterPro" id="IPR051158">
    <property type="entry name" value="Metallophosphoesterase_sf"/>
</dbReference>